<sequence>MTSWLPIQVLSDKGEHCEPVKPLLCTNQLPLMLFSGMAYAMLAEMPPVVGLYMSFFTVLVFCIFGTSRHVSMGNNP</sequence>
<evidence type="ECO:0000256" key="4">
    <source>
        <dbReference type="ARBA" id="ARBA00023136"/>
    </source>
</evidence>
<evidence type="ECO:0000313" key="8">
    <source>
        <dbReference type="Proteomes" id="UP000828390"/>
    </source>
</evidence>
<reference evidence="7" key="1">
    <citation type="journal article" date="2019" name="bioRxiv">
        <title>The Genome of the Zebra Mussel, Dreissena polymorpha: A Resource for Invasive Species Research.</title>
        <authorList>
            <person name="McCartney M.A."/>
            <person name="Auch B."/>
            <person name="Kono T."/>
            <person name="Mallez S."/>
            <person name="Zhang Y."/>
            <person name="Obille A."/>
            <person name="Becker A."/>
            <person name="Abrahante J.E."/>
            <person name="Garbe J."/>
            <person name="Badalamenti J.P."/>
            <person name="Herman A."/>
            <person name="Mangelson H."/>
            <person name="Liachko I."/>
            <person name="Sullivan S."/>
            <person name="Sone E.D."/>
            <person name="Koren S."/>
            <person name="Silverstein K.A.T."/>
            <person name="Beckman K.B."/>
            <person name="Gohl D.M."/>
        </authorList>
    </citation>
    <scope>NUCLEOTIDE SEQUENCE</scope>
    <source>
        <strain evidence="7">Duluth1</strain>
        <tissue evidence="7">Whole animal</tissue>
    </source>
</reference>
<dbReference type="Proteomes" id="UP000828390">
    <property type="component" value="Unassembled WGS sequence"/>
</dbReference>
<feature type="domain" description="SLC26A/SulP transporter" evidence="6">
    <location>
        <begin position="33"/>
        <end position="74"/>
    </location>
</feature>
<proteinExistence type="predicted"/>
<dbReference type="AlphaFoldDB" id="A0A9D4KEI1"/>
<keyword evidence="3 5" id="KW-1133">Transmembrane helix</keyword>
<comment type="subcellular location">
    <subcellularLocation>
        <location evidence="1">Membrane</location>
        <topology evidence="1">Multi-pass membrane protein</topology>
    </subcellularLocation>
</comment>
<keyword evidence="8" id="KW-1185">Reference proteome</keyword>
<evidence type="ECO:0000259" key="6">
    <source>
        <dbReference type="Pfam" id="PF00916"/>
    </source>
</evidence>
<dbReference type="Pfam" id="PF00916">
    <property type="entry name" value="Sulfate_transp"/>
    <property type="match status" value="1"/>
</dbReference>
<accession>A0A9D4KEI1</accession>
<comment type="caution">
    <text evidence="7">The sequence shown here is derived from an EMBL/GenBank/DDBJ whole genome shotgun (WGS) entry which is preliminary data.</text>
</comment>
<evidence type="ECO:0000256" key="2">
    <source>
        <dbReference type="ARBA" id="ARBA00022692"/>
    </source>
</evidence>
<gene>
    <name evidence="7" type="ORF">DPMN_111766</name>
</gene>
<dbReference type="PANTHER" id="PTHR11814">
    <property type="entry name" value="SULFATE TRANSPORTER"/>
    <property type="match status" value="1"/>
</dbReference>
<keyword evidence="2 5" id="KW-0812">Transmembrane</keyword>
<dbReference type="GO" id="GO:0016020">
    <property type="term" value="C:membrane"/>
    <property type="evidence" value="ECO:0007669"/>
    <property type="project" value="UniProtKB-SubCell"/>
</dbReference>
<organism evidence="7 8">
    <name type="scientific">Dreissena polymorpha</name>
    <name type="common">Zebra mussel</name>
    <name type="synonym">Mytilus polymorpha</name>
    <dbReference type="NCBI Taxonomy" id="45954"/>
    <lineage>
        <taxon>Eukaryota</taxon>
        <taxon>Metazoa</taxon>
        <taxon>Spiralia</taxon>
        <taxon>Lophotrochozoa</taxon>
        <taxon>Mollusca</taxon>
        <taxon>Bivalvia</taxon>
        <taxon>Autobranchia</taxon>
        <taxon>Heteroconchia</taxon>
        <taxon>Euheterodonta</taxon>
        <taxon>Imparidentia</taxon>
        <taxon>Neoheterodontei</taxon>
        <taxon>Myida</taxon>
        <taxon>Dreissenoidea</taxon>
        <taxon>Dreissenidae</taxon>
        <taxon>Dreissena</taxon>
    </lineage>
</organism>
<reference evidence="7" key="2">
    <citation type="submission" date="2020-11" db="EMBL/GenBank/DDBJ databases">
        <authorList>
            <person name="McCartney M.A."/>
            <person name="Auch B."/>
            <person name="Kono T."/>
            <person name="Mallez S."/>
            <person name="Becker A."/>
            <person name="Gohl D.M."/>
            <person name="Silverstein K.A.T."/>
            <person name="Koren S."/>
            <person name="Bechman K.B."/>
            <person name="Herman A."/>
            <person name="Abrahante J.E."/>
            <person name="Garbe J."/>
        </authorList>
    </citation>
    <scope>NUCLEOTIDE SEQUENCE</scope>
    <source>
        <strain evidence="7">Duluth1</strain>
        <tissue evidence="7">Whole animal</tissue>
    </source>
</reference>
<keyword evidence="4 5" id="KW-0472">Membrane</keyword>
<protein>
    <recommendedName>
        <fullName evidence="6">SLC26A/SulP transporter domain-containing protein</fullName>
    </recommendedName>
</protein>
<feature type="transmembrane region" description="Helical" evidence="5">
    <location>
        <begin position="49"/>
        <end position="67"/>
    </location>
</feature>
<name>A0A9D4KEI1_DREPO</name>
<dbReference type="EMBL" id="JAIWYP010000004">
    <property type="protein sequence ID" value="KAH3838358.1"/>
    <property type="molecule type" value="Genomic_DNA"/>
</dbReference>
<evidence type="ECO:0000256" key="1">
    <source>
        <dbReference type="ARBA" id="ARBA00004141"/>
    </source>
</evidence>
<evidence type="ECO:0000256" key="3">
    <source>
        <dbReference type="ARBA" id="ARBA00022989"/>
    </source>
</evidence>
<evidence type="ECO:0000256" key="5">
    <source>
        <dbReference type="SAM" id="Phobius"/>
    </source>
</evidence>
<dbReference type="InterPro" id="IPR011547">
    <property type="entry name" value="SLC26A/SulP_dom"/>
</dbReference>
<evidence type="ECO:0000313" key="7">
    <source>
        <dbReference type="EMBL" id="KAH3838358.1"/>
    </source>
</evidence>
<dbReference type="GO" id="GO:0055085">
    <property type="term" value="P:transmembrane transport"/>
    <property type="evidence" value="ECO:0007669"/>
    <property type="project" value="InterPro"/>
</dbReference>
<dbReference type="InterPro" id="IPR001902">
    <property type="entry name" value="SLC26A/SulP_fam"/>
</dbReference>